<dbReference type="CDD" id="cd00093">
    <property type="entry name" value="HTH_XRE"/>
    <property type="match status" value="1"/>
</dbReference>
<sequence length="275" mass="30887">MATVRHRRLARELRILRERCGLRSEAVALELGWDRSKVSRLETARVKPKLADITELLDLYGVTSPERDALIQLAKDARQRGWWRAFGDVFEGTYIGLESEADSIRSWQPQVVPGLLQTEDYARAILTAACPDTLERTEQRVRARMARKPLLNRPGRPPSFHAIVDEAVLRHMVGGRDVLRAQLSELWAASQRPNITLQVMPFEAGAHPGVDGAFVILGYLEDLDPDVVYVEGQAGSVFPESTEEVTRFRLIWERLVDAALSPADSAALLVELTRE</sequence>
<organism evidence="2 3">
    <name type="scientific">Actinomadura macrotermitis</name>
    <dbReference type="NCBI Taxonomy" id="2585200"/>
    <lineage>
        <taxon>Bacteria</taxon>
        <taxon>Bacillati</taxon>
        <taxon>Actinomycetota</taxon>
        <taxon>Actinomycetes</taxon>
        <taxon>Streptosporangiales</taxon>
        <taxon>Thermomonosporaceae</taxon>
        <taxon>Actinomadura</taxon>
    </lineage>
</organism>
<dbReference type="GO" id="GO:0003677">
    <property type="term" value="F:DNA binding"/>
    <property type="evidence" value="ECO:0007669"/>
    <property type="project" value="InterPro"/>
</dbReference>
<comment type="caution">
    <text evidence="2">The sequence shown here is derived from an EMBL/GenBank/DDBJ whole genome shotgun (WGS) entry which is preliminary data.</text>
</comment>
<reference evidence="2 3" key="1">
    <citation type="submission" date="2019-10" db="EMBL/GenBank/DDBJ databases">
        <title>Actinomadura rubteroloni sp. nov. and Actinomadura macrotermitis sp. nov., isolated from the gut of fungus growing-termite Macrotermes natalensis.</title>
        <authorList>
            <person name="Benndorf R."/>
            <person name="Martin K."/>
            <person name="Kuefner M."/>
            <person name="De Beer W."/>
            <person name="Kaster A.-K."/>
            <person name="Vollmers J."/>
            <person name="Poulsen M."/>
            <person name="Beemelmanns C."/>
        </authorList>
    </citation>
    <scope>NUCLEOTIDE SEQUENCE [LARGE SCALE GENOMIC DNA]</scope>
    <source>
        <strain evidence="2 3">RB68</strain>
    </source>
</reference>
<dbReference type="Pfam" id="PF13560">
    <property type="entry name" value="HTH_31"/>
    <property type="match status" value="1"/>
</dbReference>
<dbReference type="SMART" id="SM00530">
    <property type="entry name" value="HTH_XRE"/>
    <property type="match status" value="1"/>
</dbReference>
<dbReference type="AlphaFoldDB" id="A0A7K0BU75"/>
<dbReference type="InterPro" id="IPR001387">
    <property type="entry name" value="Cro/C1-type_HTH"/>
</dbReference>
<dbReference type="EMBL" id="WEGH01000002">
    <property type="protein sequence ID" value="MQY04753.1"/>
    <property type="molecule type" value="Genomic_DNA"/>
</dbReference>
<dbReference type="Proteomes" id="UP000487268">
    <property type="component" value="Unassembled WGS sequence"/>
</dbReference>
<name>A0A7K0BU75_9ACTN</name>
<dbReference type="PROSITE" id="PS50943">
    <property type="entry name" value="HTH_CROC1"/>
    <property type="match status" value="1"/>
</dbReference>
<accession>A0A7K0BU75</accession>
<gene>
    <name evidence="2" type="ORF">ACRB68_28150</name>
</gene>
<dbReference type="InterPro" id="IPR043917">
    <property type="entry name" value="DUF5753"/>
</dbReference>
<evidence type="ECO:0000313" key="2">
    <source>
        <dbReference type="EMBL" id="MQY04753.1"/>
    </source>
</evidence>
<dbReference type="Pfam" id="PF19054">
    <property type="entry name" value="DUF5753"/>
    <property type="match status" value="1"/>
</dbReference>
<dbReference type="OrthoDB" id="5177725at2"/>
<dbReference type="InterPro" id="IPR010982">
    <property type="entry name" value="Lambda_DNA-bd_dom_sf"/>
</dbReference>
<proteinExistence type="predicted"/>
<dbReference type="Gene3D" id="1.10.260.40">
    <property type="entry name" value="lambda repressor-like DNA-binding domains"/>
    <property type="match status" value="1"/>
</dbReference>
<dbReference type="SUPFAM" id="SSF47413">
    <property type="entry name" value="lambda repressor-like DNA-binding domains"/>
    <property type="match status" value="1"/>
</dbReference>
<evidence type="ECO:0000313" key="3">
    <source>
        <dbReference type="Proteomes" id="UP000487268"/>
    </source>
</evidence>
<keyword evidence="3" id="KW-1185">Reference proteome</keyword>
<protein>
    <recommendedName>
        <fullName evidence="1">HTH cro/C1-type domain-containing protein</fullName>
    </recommendedName>
</protein>
<dbReference type="RefSeq" id="WP_153532925.1">
    <property type="nucleotide sequence ID" value="NZ_WEGH01000002.1"/>
</dbReference>
<feature type="domain" description="HTH cro/C1-type" evidence="1">
    <location>
        <begin position="13"/>
        <end position="67"/>
    </location>
</feature>
<evidence type="ECO:0000259" key="1">
    <source>
        <dbReference type="PROSITE" id="PS50943"/>
    </source>
</evidence>